<evidence type="ECO:0000256" key="7">
    <source>
        <dbReference type="SAM" id="MobiDB-lite"/>
    </source>
</evidence>
<dbReference type="PROSITE" id="PS00622">
    <property type="entry name" value="HTH_LUXR_1"/>
    <property type="match status" value="1"/>
</dbReference>
<keyword evidence="3" id="KW-0597">Phosphoprotein</keyword>
<dbReference type="GO" id="GO:0003677">
    <property type="term" value="F:DNA binding"/>
    <property type="evidence" value="ECO:0007669"/>
    <property type="project" value="InterPro"/>
</dbReference>
<evidence type="ECO:0000256" key="4">
    <source>
        <dbReference type="ARBA" id="ARBA00022679"/>
    </source>
</evidence>
<evidence type="ECO:0000313" key="11">
    <source>
        <dbReference type="Proteomes" id="UP001165427"/>
    </source>
</evidence>
<dbReference type="SUPFAM" id="SSF46894">
    <property type="entry name" value="C-terminal effector domain of the bipartite response regulators"/>
    <property type="match status" value="1"/>
</dbReference>
<reference evidence="10" key="1">
    <citation type="submission" date="2022-04" db="EMBL/GenBank/DDBJ databases">
        <title>Desulfatitalea alkaliphila sp. nov., a novel anaerobic sulfate-reducing bacterium isolated from terrestrial mud volcano, Taman Peninsula, Russia.</title>
        <authorList>
            <person name="Khomyakova M.A."/>
            <person name="Merkel A.Y."/>
            <person name="Slobodkin A.I."/>
        </authorList>
    </citation>
    <scope>NUCLEOTIDE SEQUENCE</scope>
    <source>
        <strain evidence="10">M08but</strain>
    </source>
</reference>
<dbReference type="GO" id="GO:0006355">
    <property type="term" value="P:regulation of DNA-templated transcription"/>
    <property type="evidence" value="ECO:0007669"/>
    <property type="project" value="InterPro"/>
</dbReference>
<feature type="coiled-coil region" evidence="6">
    <location>
        <begin position="36"/>
        <end position="73"/>
    </location>
</feature>
<dbReference type="RefSeq" id="WP_246902137.1">
    <property type="nucleotide sequence ID" value="NZ_JALJRB010000001.1"/>
</dbReference>
<dbReference type="InterPro" id="IPR036388">
    <property type="entry name" value="WH-like_DNA-bd_sf"/>
</dbReference>
<name>A0AA41QZ82_9BACT</name>
<evidence type="ECO:0000313" key="10">
    <source>
        <dbReference type="EMBL" id="MCJ8499069.1"/>
    </source>
</evidence>
<dbReference type="InterPro" id="IPR000700">
    <property type="entry name" value="PAS-assoc_C"/>
</dbReference>
<proteinExistence type="predicted"/>
<organism evidence="10 11">
    <name type="scientific">Desulfatitalea alkaliphila</name>
    <dbReference type="NCBI Taxonomy" id="2929485"/>
    <lineage>
        <taxon>Bacteria</taxon>
        <taxon>Pseudomonadati</taxon>
        <taxon>Thermodesulfobacteriota</taxon>
        <taxon>Desulfobacteria</taxon>
        <taxon>Desulfobacterales</taxon>
        <taxon>Desulfosarcinaceae</taxon>
        <taxon>Desulfatitalea</taxon>
    </lineage>
</organism>
<evidence type="ECO:0000259" key="9">
    <source>
        <dbReference type="PROSITE" id="PS50113"/>
    </source>
</evidence>
<dbReference type="Gene3D" id="3.30.450.20">
    <property type="entry name" value="PAS domain"/>
    <property type="match status" value="1"/>
</dbReference>
<keyword evidence="6" id="KW-0175">Coiled coil</keyword>
<dbReference type="InterPro" id="IPR016032">
    <property type="entry name" value="Sig_transdc_resp-reg_C-effctor"/>
</dbReference>
<dbReference type="EMBL" id="JALJRB010000001">
    <property type="protein sequence ID" value="MCJ8499069.1"/>
    <property type="molecule type" value="Genomic_DNA"/>
</dbReference>
<dbReference type="PANTHER" id="PTHR43304:SF1">
    <property type="entry name" value="PAC DOMAIN-CONTAINING PROTEIN"/>
    <property type="match status" value="1"/>
</dbReference>
<dbReference type="SUPFAM" id="SSF55785">
    <property type="entry name" value="PYP-like sensor domain (PAS domain)"/>
    <property type="match status" value="1"/>
</dbReference>
<accession>A0AA41QZ82</accession>
<dbReference type="GO" id="GO:0004673">
    <property type="term" value="F:protein histidine kinase activity"/>
    <property type="evidence" value="ECO:0007669"/>
    <property type="project" value="UniProtKB-EC"/>
</dbReference>
<comment type="catalytic activity">
    <reaction evidence="1">
        <text>ATP + protein L-histidine = ADP + protein N-phospho-L-histidine.</text>
        <dbReference type="EC" id="2.7.13.3"/>
    </reaction>
</comment>
<dbReference type="CDD" id="cd00130">
    <property type="entry name" value="PAS"/>
    <property type="match status" value="1"/>
</dbReference>
<feature type="domain" description="PAS" evidence="8">
    <location>
        <begin position="63"/>
        <end position="132"/>
    </location>
</feature>
<dbReference type="Pfam" id="PF00989">
    <property type="entry name" value="PAS"/>
    <property type="match status" value="1"/>
</dbReference>
<dbReference type="InterPro" id="IPR013767">
    <property type="entry name" value="PAS_fold"/>
</dbReference>
<protein>
    <recommendedName>
        <fullName evidence="2">histidine kinase</fullName>
        <ecNumber evidence="2">2.7.13.3</ecNumber>
    </recommendedName>
</protein>
<dbReference type="Pfam" id="PF00196">
    <property type="entry name" value="GerE"/>
    <property type="match status" value="1"/>
</dbReference>
<evidence type="ECO:0000256" key="2">
    <source>
        <dbReference type="ARBA" id="ARBA00012438"/>
    </source>
</evidence>
<keyword evidence="5" id="KW-0418">Kinase</keyword>
<dbReference type="InterPro" id="IPR000014">
    <property type="entry name" value="PAS"/>
</dbReference>
<dbReference type="PANTHER" id="PTHR43304">
    <property type="entry name" value="PHYTOCHROME-LIKE PROTEIN CPH1"/>
    <property type="match status" value="1"/>
</dbReference>
<gene>
    <name evidence="10" type="ORF">MRX98_00670</name>
</gene>
<dbReference type="InterPro" id="IPR035965">
    <property type="entry name" value="PAS-like_dom_sf"/>
</dbReference>
<dbReference type="InterPro" id="IPR052162">
    <property type="entry name" value="Sensor_kinase/Photoreceptor"/>
</dbReference>
<dbReference type="AlphaFoldDB" id="A0AA41QZ82"/>
<dbReference type="PRINTS" id="PR00038">
    <property type="entry name" value="HTHLUXR"/>
</dbReference>
<keyword evidence="11" id="KW-1185">Reference proteome</keyword>
<feature type="region of interest" description="Disordered" evidence="7">
    <location>
        <begin position="1"/>
        <end position="33"/>
    </location>
</feature>
<dbReference type="SMART" id="SM00421">
    <property type="entry name" value="HTH_LUXR"/>
    <property type="match status" value="1"/>
</dbReference>
<dbReference type="PROSITE" id="PS50112">
    <property type="entry name" value="PAS"/>
    <property type="match status" value="1"/>
</dbReference>
<feature type="compositionally biased region" description="Basic and acidic residues" evidence="7">
    <location>
        <begin position="22"/>
        <end position="33"/>
    </location>
</feature>
<dbReference type="Gene3D" id="1.10.10.10">
    <property type="entry name" value="Winged helix-like DNA-binding domain superfamily/Winged helix DNA-binding domain"/>
    <property type="match status" value="1"/>
</dbReference>
<feature type="domain" description="PAC" evidence="9">
    <location>
        <begin position="137"/>
        <end position="189"/>
    </location>
</feature>
<dbReference type="SMART" id="SM00091">
    <property type="entry name" value="PAS"/>
    <property type="match status" value="1"/>
</dbReference>
<evidence type="ECO:0000256" key="1">
    <source>
        <dbReference type="ARBA" id="ARBA00000085"/>
    </source>
</evidence>
<keyword evidence="4" id="KW-0808">Transferase</keyword>
<dbReference type="InterPro" id="IPR000792">
    <property type="entry name" value="Tscrpt_reg_LuxR_C"/>
</dbReference>
<comment type="caution">
    <text evidence="10">The sequence shown here is derived from an EMBL/GenBank/DDBJ whole genome shotgun (WGS) entry which is preliminary data.</text>
</comment>
<dbReference type="EC" id="2.7.13.3" evidence="2"/>
<evidence type="ECO:0000259" key="8">
    <source>
        <dbReference type="PROSITE" id="PS50112"/>
    </source>
</evidence>
<dbReference type="PROSITE" id="PS50113">
    <property type="entry name" value="PAC"/>
    <property type="match status" value="1"/>
</dbReference>
<dbReference type="Proteomes" id="UP001165427">
    <property type="component" value="Unassembled WGS sequence"/>
</dbReference>
<sequence length="377" mass="43665">MARPAPTLHPEAPPNRSTKAPGRPDRPSDHGDQRQIRQLQARIARLETAAAKHRQIQEALHEMQQRYASLVENIPDVVYSLDEEGHILTINQAVRHFGYDPAELVGRPMVDLIHPLDRHRVVQSYCEVVAKGKDYCRTQKFRILTPCGETRWLEANCAIRFTSGGRFILQEGVCRDITDNAVVEQHLLQTRDILEQKVRRRTSELLQTNAELHREIEERRAMEKILRDRERDLQVEKANLEETNTALRVLLKRREADKAALQEQVMYNVKKLVLPYLHKVRKEIRDERQKTCLSIAEANLGDLTCSFSRRLSLSYYGLTVSELKVADFIRKGKKTQEIANLLGLSPRTVEAFRQSIRKKLMLQNKKVNLRTFLMSIK</sequence>
<evidence type="ECO:0000256" key="6">
    <source>
        <dbReference type="SAM" id="Coils"/>
    </source>
</evidence>
<evidence type="ECO:0000256" key="5">
    <source>
        <dbReference type="ARBA" id="ARBA00022777"/>
    </source>
</evidence>
<evidence type="ECO:0000256" key="3">
    <source>
        <dbReference type="ARBA" id="ARBA00022553"/>
    </source>
</evidence>
<dbReference type="NCBIfam" id="TIGR00229">
    <property type="entry name" value="sensory_box"/>
    <property type="match status" value="1"/>
</dbReference>